<evidence type="ECO:0000313" key="1">
    <source>
        <dbReference type="EMBL" id="GAA2094255.1"/>
    </source>
</evidence>
<sequence length="60" mass="6246">MPGETPARLFSAKDTALADTPASRAMSFIVGRFGGCSPTLSPTGLSSFPSYVAHVPYVRA</sequence>
<reference evidence="2" key="1">
    <citation type="journal article" date="2019" name="Int. J. Syst. Evol. Microbiol.">
        <title>The Global Catalogue of Microorganisms (GCM) 10K type strain sequencing project: providing services to taxonomists for standard genome sequencing and annotation.</title>
        <authorList>
            <consortium name="The Broad Institute Genomics Platform"/>
            <consortium name="The Broad Institute Genome Sequencing Center for Infectious Disease"/>
            <person name="Wu L."/>
            <person name="Ma J."/>
        </authorList>
    </citation>
    <scope>NUCLEOTIDE SEQUENCE [LARGE SCALE GENOMIC DNA]</scope>
    <source>
        <strain evidence="2">JCM 15478</strain>
    </source>
</reference>
<name>A0ABP5I9J2_9ACTN</name>
<evidence type="ECO:0000313" key="2">
    <source>
        <dbReference type="Proteomes" id="UP001500016"/>
    </source>
</evidence>
<dbReference type="EMBL" id="BAAAPE010000015">
    <property type="protein sequence ID" value="GAA2094255.1"/>
    <property type="molecule type" value="Genomic_DNA"/>
</dbReference>
<comment type="caution">
    <text evidence="1">The sequence shown here is derived from an EMBL/GenBank/DDBJ whole genome shotgun (WGS) entry which is preliminary data.</text>
</comment>
<gene>
    <name evidence="1" type="ORF">GCM10009801_62100</name>
</gene>
<accession>A0ABP5I9J2</accession>
<protein>
    <submittedName>
        <fullName evidence="1">Uncharacterized protein</fullName>
    </submittedName>
</protein>
<proteinExistence type="predicted"/>
<organism evidence="1 2">
    <name type="scientific">Streptomyces albiaxialis</name>
    <dbReference type="NCBI Taxonomy" id="329523"/>
    <lineage>
        <taxon>Bacteria</taxon>
        <taxon>Bacillati</taxon>
        <taxon>Actinomycetota</taxon>
        <taxon>Actinomycetes</taxon>
        <taxon>Kitasatosporales</taxon>
        <taxon>Streptomycetaceae</taxon>
        <taxon>Streptomyces</taxon>
    </lineage>
</organism>
<dbReference type="Proteomes" id="UP001500016">
    <property type="component" value="Unassembled WGS sequence"/>
</dbReference>
<keyword evidence="2" id="KW-1185">Reference proteome</keyword>